<dbReference type="Gene3D" id="3.30.450.20">
    <property type="entry name" value="PAS domain"/>
    <property type="match status" value="1"/>
</dbReference>
<evidence type="ECO:0000313" key="10">
    <source>
        <dbReference type="Proteomes" id="UP001589738"/>
    </source>
</evidence>
<evidence type="ECO:0000313" key="9">
    <source>
        <dbReference type="EMBL" id="MFC0474887.1"/>
    </source>
</evidence>
<feature type="transmembrane region" description="Helical" evidence="7">
    <location>
        <begin position="9"/>
        <end position="32"/>
    </location>
</feature>
<dbReference type="EMBL" id="JBHLUU010000017">
    <property type="protein sequence ID" value="MFC0474887.1"/>
    <property type="molecule type" value="Genomic_DNA"/>
</dbReference>
<keyword evidence="2" id="KW-1003">Cell membrane</keyword>
<keyword evidence="5 9" id="KW-0418">Kinase</keyword>
<evidence type="ECO:0000256" key="2">
    <source>
        <dbReference type="ARBA" id="ARBA00022475"/>
    </source>
</evidence>
<dbReference type="EC" id="2.7.13.3" evidence="9"/>
<sequence>MFFSLRNRLFLVFTCLLTIPFVIFSFLVPSWFSSVIEEQTQDLTVEMMDQYSLYIQSITTQAEDLGKQILVNPTTLQWMKTDKVSSDVTKNQRLLIRSQMKSLLASMTVNNSNGMSVGVMLNDGTGAWGNNPLLKQENWYKEYMGDGNSFVASHKDPYQPTPGNINSYISPLIDMNTLASYGIIKVNFPTELLETALNKNKIGQKGHAYLLNKRGENVLTGEIHTPKQVLSTSLTKINNSKENNGLIEVKLNNETYFVFYQKLSVGGWILLSEVTKSDLFSKANDLRHRMLTISGFVFLLTILASYMLSSNIVSPLGKLAKAMGFIERGDFAGAKRFMPTIKSQNNEVGYLVNVFAHTVDQLKTRIETEYEANIRRKDAEYKALLLQINPHFMNNTLEIIGGLAAQGKNREVMNVSVYLGRMMRYSLNTQNDEVTLGEEMSYIRSYTNILKMRYVDTISITIEEDSLAKHLPIIKFILQPLVENAVKYSFSEKSYADIFIQTKMIDDQLLLLVEDKGVGMSDDMLVDLLHQEDTQKSTSVLQSKGTSIGLRNVLGRLKLYYGEDFSYQIDSTKGIGTKIQLRIKYSGGDPRC</sequence>
<dbReference type="GO" id="GO:0004673">
    <property type="term" value="F:protein histidine kinase activity"/>
    <property type="evidence" value="ECO:0007669"/>
    <property type="project" value="UniProtKB-EC"/>
</dbReference>
<comment type="subcellular location">
    <subcellularLocation>
        <location evidence="1">Cell membrane</location>
        <topology evidence="1">Multi-pass membrane protein</topology>
    </subcellularLocation>
</comment>
<keyword evidence="7" id="KW-0812">Transmembrane</keyword>
<reference evidence="9 10" key="1">
    <citation type="submission" date="2024-09" db="EMBL/GenBank/DDBJ databases">
        <authorList>
            <person name="Sun Q."/>
            <person name="Mori K."/>
        </authorList>
    </citation>
    <scope>NUCLEOTIDE SEQUENCE [LARGE SCALE GENOMIC DNA]</scope>
    <source>
        <strain evidence="9 10">CGMCC 1.9126</strain>
    </source>
</reference>
<dbReference type="InterPro" id="IPR050640">
    <property type="entry name" value="Bact_2-comp_sensor_kinase"/>
</dbReference>
<dbReference type="InterPro" id="IPR010559">
    <property type="entry name" value="Sig_transdc_His_kin_internal"/>
</dbReference>
<gene>
    <name evidence="9" type="ORF">ACFFHF_06175</name>
</gene>
<evidence type="ECO:0000259" key="8">
    <source>
        <dbReference type="PROSITE" id="PS50885"/>
    </source>
</evidence>
<accession>A0ABV6KPH6</accession>
<evidence type="ECO:0000256" key="7">
    <source>
        <dbReference type="SAM" id="Phobius"/>
    </source>
</evidence>
<keyword evidence="4 9" id="KW-0808">Transferase</keyword>
<dbReference type="PANTHER" id="PTHR34220:SF7">
    <property type="entry name" value="SENSOR HISTIDINE KINASE YPDA"/>
    <property type="match status" value="1"/>
</dbReference>
<dbReference type="Proteomes" id="UP001589738">
    <property type="component" value="Unassembled WGS sequence"/>
</dbReference>
<keyword evidence="7" id="KW-1133">Transmembrane helix</keyword>
<keyword evidence="10" id="KW-1185">Reference proteome</keyword>
<evidence type="ECO:0000256" key="5">
    <source>
        <dbReference type="ARBA" id="ARBA00022777"/>
    </source>
</evidence>
<feature type="transmembrane region" description="Helical" evidence="7">
    <location>
        <begin position="290"/>
        <end position="308"/>
    </location>
</feature>
<evidence type="ECO:0000256" key="6">
    <source>
        <dbReference type="ARBA" id="ARBA00023136"/>
    </source>
</evidence>
<keyword evidence="3" id="KW-0597">Phosphoprotein</keyword>
<organism evidence="9 10">
    <name type="scientific">Robertmurraya beringensis</name>
    <dbReference type="NCBI Taxonomy" id="641660"/>
    <lineage>
        <taxon>Bacteria</taxon>
        <taxon>Bacillati</taxon>
        <taxon>Bacillota</taxon>
        <taxon>Bacilli</taxon>
        <taxon>Bacillales</taxon>
        <taxon>Bacillaceae</taxon>
        <taxon>Robertmurraya</taxon>
    </lineage>
</organism>
<dbReference type="PROSITE" id="PS50885">
    <property type="entry name" value="HAMP"/>
    <property type="match status" value="1"/>
</dbReference>
<dbReference type="SUPFAM" id="SSF55874">
    <property type="entry name" value="ATPase domain of HSP90 chaperone/DNA topoisomerase II/histidine kinase"/>
    <property type="match status" value="1"/>
</dbReference>
<feature type="domain" description="HAMP" evidence="8">
    <location>
        <begin position="310"/>
        <end position="367"/>
    </location>
</feature>
<dbReference type="RefSeq" id="WP_377057718.1">
    <property type="nucleotide sequence ID" value="NZ_JBHLUU010000017.1"/>
</dbReference>
<dbReference type="InterPro" id="IPR003594">
    <property type="entry name" value="HATPase_dom"/>
</dbReference>
<dbReference type="Gene3D" id="3.30.565.10">
    <property type="entry name" value="Histidine kinase-like ATPase, C-terminal domain"/>
    <property type="match status" value="1"/>
</dbReference>
<evidence type="ECO:0000256" key="4">
    <source>
        <dbReference type="ARBA" id="ARBA00022679"/>
    </source>
</evidence>
<keyword evidence="6 7" id="KW-0472">Membrane</keyword>
<dbReference type="PANTHER" id="PTHR34220">
    <property type="entry name" value="SENSOR HISTIDINE KINASE YPDA"/>
    <property type="match status" value="1"/>
</dbReference>
<name>A0ABV6KPH6_9BACI</name>
<evidence type="ECO:0000256" key="3">
    <source>
        <dbReference type="ARBA" id="ARBA00022553"/>
    </source>
</evidence>
<dbReference type="InterPro" id="IPR036890">
    <property type="entry name" value="HATPase_C_sf"/>
</dbReference>
<protein>
    <submittedName>
        <fullName evidence="9">Sensor histidine kinase</fullName>
        <ecNumber evidence="9">2.7.13.3</ecNumber>
    </submittedName>
</protein>
<proteinExistence type="predicted"/>
<evidence type="ECO:0000256" key="1">
    <source>
        <dbReference type="ARBA" id="ARBA00004651"/>
    </source>
</evidence>
<dbReference type="InterPro" id="IPR003660">
    <property type="entry name" value="HAMP_dom"/>
</dbReference>
<dbReference type="Gene3D" id="6.10.340.10">
    <property type="match status" value="1"/>
</dbReference>
<dbReference type="Pfam" id="PF02518">
    <property type="entry name" value="HATPase_c"/>
    <property type="match status" value="1"/>
</dbReference>
<dbReference type="Pfam" id="PF06580">
    <property type="entry name" value="His_kinase"/>
    <property type="match status" value="1"/>
</dbReference>
<comment type="caution">
    <text evidence="9">The sequence shown here is derived from an EMBL/GenBank/DDBJ whole genome shotgun (WGS) entry which is preliminary data.</text>
</comment>